<sequence>MDLKFEGVDLEYKKAKNNLPESFWETYSAFANTNGGKIILGIDEKNIDPYQGVNNPQKIRDNLFALVANKQKVSCNLLTDNDIEYIDIPGKNKQLIVVTVREANPHQKPIHLKNDYRESYKRLGEGDVRLDKEELKYLMTSSHDDIDSELLNNFDENDLNLDTIEHYKKLLIELTGKTKYNSISLRDFLIEIGVFKKDRTDNTYKLTAGGLIFFGKYNSIISRYPKFQLDYFEKDTSLSTRWNDRISTGDMMYPDLNMFDFFNLAYNKLTTTTNDRFELSNESAHRLPFKKDLSESIREALVNCLMHAYYDFDSPIAITAYQDFYEFKNPGKMKISIPEFIHGGTSKTRNSTISSLFRRIGMSEKAGSGGPKIFDISEKYKLKIPEVSTTFDSTIVTIWKVDLLSSYADTSDSEKIILEYIIKNGSITKNDILENSLMTEYKFRENLKSLQNKKYIEIEGKGRSTRYVLPKSSTEQYHIIKQQIKNLGDFMTKY</sequence>
<dbReference type="AlphaFoldDB" id="A0A150NX27"/>
<dbReference type="InterPro" id="IPR036390">
    <property type="entry name" value="WH_DNA-bd_sf"/>
</dbReference>
<dbReference type="Gene3D" id="3.30.950.30">
    <property type="entry name" value="Schlafen, AAA domain"/>
    <property type="match status" value="1"/>
</dbReference>
<proteinExistence type="predicted"/>
<comment type="caution">
    <text evidence="2">The sequence shown here is derived from an EMBL/GenBank/DDBJ whole genome shotgun (WGS) entry which is preliminary data.</text>
</comment>
<evidence type="ECO:0000313" key="2">
    <source>
        <dbReference type="EMBL" id="KYF38011.1"/>
    </source>
</evidence>
<gene>
    <name evidence="2" type="ORF">SMIM3I_02204</name>
</gene>
<dbReference type="InterPro" id="IPR036388">
    <property type="entry name" value="WH-like_DNA-bd_sf"/>
</dbReference>
<dbReference type="Gene3D" id="1.10.10.10">
    <property type="entry name" value="Winged helix-like DNA-binding domain superfamily/Winged helix DNA-binding domain"/>
    <property type="match status" value="1"/>
</dbReference>
<reference evidence="2 3" key="1">
    <citation type="submission" date="2016-01" db="EMBL/GenBank/DDBJ databases">
        <title>Highly variable Streptococcus oralis 1 are common among viridans streptococci isolated from primates.</title>
        <authorList>
            <person name="Denapaite D."/>
            <person name="Rieger M."/>
            <person name="Koendgen S."/>
            <person name="Brueckner R."/>
            <person name="Ochigava I."/>
            <person name="Kappeler P."/>
            <person name="Maetz-Rensing K."/>
            <person name="Leendertz F."/>
        </authorList>
    </citation>
    <scope>NUCLEOTIDE SEQUENCE [LARGE SCALE GENOMIC DNA]</scope>
    <source>
        <strain evidence="2 3">M3-1</strain>
    </source>
</reference>
<dbReference type="InterPro" id="IPR007421">
    <property type="entry name" value="Schlafen_AlbA_2_dom"/>
</dbReference>
<dbReference type="PANTHER" id="PTHR30595">
    <property type="entry name" value="GLPR-RELATED TRANSCRIPTIONAL REPRESSOR"/>
    <property type="match status" value="1"/>
</dbReference>
<dbReference type="Pfam" id="PF13749">
    <property type="entry name" value="HATPase_c_4"/>
    <property type="match status" value="1"/>
</dbReference>
<dbReference type="PANTHER" id="PTHR30595:SF6">
    <property type="entry name" value="SCHLAFEN ALBA-2 DOMAIN-CONTAINING PROTEIN"/>
    <property type="match status" value="1"/>
</dbReference>
<dbReference type="Proteomes" id="UP000075442">
    <property type="component" value="Unassembled WGS sequence"/>
</dbReference>
<dbReference type="RefSeq" id="WP_061590562.1">
    <property type="nucleotide sequence ID" value="NZ_CAMHZM010000014.1"/>
</dbReference>
<evidence type="ECO:0000313" key="3">
    <source>
        <dbReference type="Proteomes" id="UP000075442"/>
    </source>
</evidence>
<feature type="domain" description="Schlafen AlbA-2" evidence="1">
    <location>
        <begin position="6"/>
        <end position="130"/>
    </location>
</feature>
<dbReference type="EMBL" id="LROU01000019">
    <property type="protein sequence ID" value="KYF38011.1"/>
    <property type="molecule type" value="Genomic_DNA"/>
</dbReference>
<dbReference type="Pfam" id="PF04326">
    <property type="entry name" value="SLFN_AlbA_2"/>
    <property type="match status" value="1"/>
</dbReference>
<evidence type="ECO:0000259" key="1">
    <source>
        <dbReference type="Pfam" id="PF04326"/>
    </source>
</evidence>
<dbReference type="PATRIC" id="fig|28037.235.peg.370"/>
<accession>A0A150NX27</accession>
<organism evidence="2 3">
    <name type="scientific">Streptococcus mitis</name>
    <dbReference type="NCBI Taxonomy" id="28037"/>
    <lineage>
        <taxon>Bacteria</taxon>
        <taxon>Bacillati</taxon>
        <taxon>Bacillota</taxon>
        <taxon>Bacilli</taxon>
        <taxon>Lactobacillales</taxon>
        <taxon>Streptococcaceae</taxon>
        <taxon>Streptococcus</taxon>
        <taxon>Streptococcus mitis group</taxon>
    </lineage>
</organism>
<name>A0A150NX27_STRMT</name>
<dbReference type="Gene3D" id="3.30.565.60">
    <property type="match status" value="1"/>
</dbReference>
<dbReference type="InterPro" id="IPR038475">
    <property type="entry name" value="RecG_C_sf"/>
</dbReference>
<protein>
    <recommendedName>
        <fullName evidence="1">Schlafen AlbA-2 domain-containing protein</fullName>
    </recommendedName>
</protein>
<dbReference type="InterPro" id="IPR038461">
    <property type="entry name" value="Schlafen_AlbA_2_dom_sf"/>
</dbReference>
<dbReference type="SUPFAM" id="SSF46785">
    <property type="entry name" value="Winged helix' DNA-binding domain"/>
    <property type="match status" value="1"/>
</dbReference>